<dbReference type="PANTHER" id="PTHR35450:SF2">
    <property type="entry name" value="REVERSE TRANSCRIPTASE DOMAIN-CONTAINING PROTEIN"/>
    <property type="match status" value="1"/>
</dbReference>
<organism evidence="2 3">
    <name type="scientific">Hyaloperonospora brassicae</name>
    <name type="common">Brassica downy mildew</name>
    <name type="synonym">Peronospora brassicae</name>
    <dbReference type="NCBI Taxonomy" id="162125"/>
    <lineage>
        <taxon>Eukaryota</taxon>
        <taxon>Sar</taxon>
        <taxon>Stramenopiles</taxon>
        <taxon>Oomycota</taxon>
        <taxon>Peronosporomycetes</taxon>
        <taxon>Peronosporales</taxon>
        <taxon>Peronosporaceae</taxon>
        <taxon>Hyaloperonospora</taxon>
    </lineage>
</organism>
<name>A0AAV0TJ20_HYABA</name>
<sequence length="421" mass="46781">MEANGRLTGAQKGLRRMNGTAEHNFLSTAVIDQVKRRPRLLYMVWHDIKNAFGSVPHELIWRVLLATGATSSFVSRLKNIYEGAVFTVANTADGATDPIQLRMGVFHGCSLSPYLFVIGIMPLVRALQALAPELGVPVTSSRNVSVIAYADDLKTFSLSSQGIKKAHSVVVKFLQWSTLQSNARKCASLSVKTDSHGQLRGDSVELTLDGDVIPSLSIAEGYTYLGIGDGFNHAQHRGSMGPALQEMKRMMSAIFRSSLAPWQKMKALKTYVYPKADYLLRHVRAYQTQLDSVDSALARGLRHLLKLNQSSTTAMFHAPVAAGGLGFTPLVDLRAVLQISHACQMLHSSDLLIREVAQEQVWQAIRIDIYHGPRPLAWTYTYGYPTFPEWRSRFFTICPPEAQVWRYWFVVGGRKEPSGCL</sequence>
<dbReference type="AlphaFoldDB" id="A0AAV0TJ20"/>
<dbReference type="InterPro" id="IPR000477">
    <property type="entry name" value="RT_dom"/>
</dbReference>
<gene>
    <name evidence="2" type="ORF">HBR001_LOCUS2855</name>
</gene>
<accession>A0AAV0TJ20</accession>
<feature type="domain" description="Reverse transcriptase" evidence="1">
    <location>
        <begin position="1"/>
        <end position="204"/>
    </location>
</feature>
<dbReference type="Pfam" id="PF00078">
    <property type="entry name" value="RVT_1"/>
    <property type="match status" value="1"/>
</dbReference>
<dbReference type="EMBL" id="CANTFL010000418">
    <property type="protein sequence ID" value="CAI5722379.1"/>
    <property type="molecule type" value="Genomic_DNA"/>
</dbReference>
<evidence type="ECO:0000259" key="1">
    <source>
        <dbReference type="PROSITE" id="PS50878"/>
    </source>
</evidence>
<dbReference type="PROSITE" id="PS50878">
    <property type="entry name" value="RT_POL"/>
    <property type="match status" value="1"/>
</dbReference>
<comment type="caution">
    <text evidence="2">The sequence shown here is derived from an EMBL/GenBank/DDBJ whole genome shotgun (WGS) entry which is preliminary data.</text>
</comment>
<reference evidence="2" key="1">
    <citation type="submission" date="2022-12" db="EMBL/GenBank/DDBJ databases">
        <authorList>
            <person name="Webb A."/>
        </authorList>
    </citation>
    <scope>NUCLEOTIDE SEQUENCE</scope>
    <source>
        <strain evidence="2">Hp1</strain>
    </source>
</reference>
<proteinExistence type="predicted"/>
<protein>
    <recommendedName>
        <fullName evidence="1">Reverse transcriptase domain-containing protein</fullName>
    </recommendedName>
</protein>
<evidence type="ECO:0000313" key="3">
    <source>
        <dbReference type="Proteomes" id="UP001162031"/>
    </source>
</evidence>
<dbReference type="PANTHER" id="PTHR35450">
    <property type="entry name" value="REVERSE TRANSCRIPTASE DOMAIN-CONTAINING PROTEIN"/>
    <property type="match status" value="1"/>
</dbReference>
<evidence type="ECO:0000313" key="2">
    <source>
        <dbReference type="EMBL" id="CAI5722379.1"/>
    </source>
</evidence>
<dbReference type="Proteomes" id="UP001162031">
    <property type="component" value="Unassembled WGS sequence"/>
</dbReference>
<keyword evidence="3" id="KW-1185">Reference proteome</keyword>